<evidence type="ECO:0000313" key="3">
    <source>
        <dbReference type="Proteomes" id="UP001515480"/>
    </source>
</evidence>
<name>A0AB34ICP4_PRYPA</name>
<organism evidence="2 3">
    <name type="scientific">Prymnesium parvum</name>
    <name type="common">Toxic golden alga</name>
    <dbReference type="NCBI Taxonomy" id="97485"/>
    <lineage>
        <taxon>Eukaryota</taxon>
        <taxon>Haptista</taxon>
        <taxon>Haptophyta</taxon>
        <taxon>Prymnesiophyceae</taxon>
        <taxon>Prymnesiales</taxon>
        <taxon>Prymnesiaceae</taxon>
        <taxon>Prymnesium</taxon>
    </lineage>
</organism>
<comment type="caution">
    <text evidence="2">The sequence shown here is derived from an EMBL/GenBank/DDBJ whole genome shotgun (WGS) entry which is preliminary data.</text>
</comment>
<protein>
    <submittedName>
        <fullName evidence="2">Uncharacterized protein</fullName>
    </submittedName>
</protein>
<gene>
    <name evidence="2" type="ORF">AB1Y20_017018</name>
</gene>
<dbReference type="Proteomes" id="UP001515480">
    <property type="component" value="Unassembled WGS sequence"/>
</dbReference>
<accession>A0AB34ICP4</accession>
<feature type="compositionally biased region" description="Basic and acidic residues" evidence="1">
    <location>
        <begin position="1"/>
        <end position="13"/>
    </location>
</feature>
<evidence type="ECO:0000256" key="1">
    <source>
        <dbReference type="SAM" id="MobiDB-lite"/>
    </source>
</evidence>
<proteinExistence type="predicted"/>
<dbReference type="AlphaFoldDB" id="A0AB34ICP4"/>
<dbReference type="EMBL" id="JBGBPQ010000033">
    <property type="protein sequence ID" value="KAL1495153.1"/>
    <property type="molecule type" value="Genomic_DNA"/>
</dbReference>
<sequence length="182" mass="20414">MPRNPTHTDKPSTPEDSSWDGSPLTRYAWQKELPRRLTRIDPSFRTLCEYGYTVERSKVICANPTHRDHLYINNVAKRSFTDPCDILTFVRADPTLTPAAVPAEAAARYTIAPEVLLQTDSKLFEEIADTISNTKRREDYHRRAAGSGVALLRILAKELEDQSPEIGAWAAGEEQIDGDICA</sequence>
<evidence type="ECO:0000313" key="2">
    <source>
        <dbReference type="EMBL" id="KAL1495153.1"/>
    </source>
</evidence>
<reference evidence="2 3" key="1">
    <citation type="journal article" date="2024" name="Science">
        <title>Giant polyketide synthase enzymes in the biosynthesis of giant marine polyether toxins.</title>
        <authorList>
            <person name="Fallon T.R."/>
            <person name="Shende V.V."/>
            <person name="Wierzbicki I.H."/>
            <person name="Pendleton A.L."/>
            <person name="Watervoot N.F."/>
            <person name="Auber R.P."/>
            <person name="Gonzalez D.J."/>
            <person name="Wisecaver J.H."/>
            <person name="Moore B.S."/>
        </authorList>
    </citation>
    <scope>NUCLEOTIDE SEQUENCE [LARGE SCALE GENOMIC DNA]</scope>
    <source>
        <strain evidence="2 3">12B1</strain>
    </source>
</reference>
<keyword evidence="3" id="KW-1185">Reference proteome</keyword>
<feature type="region of interest" description="Disordered" evidence="1">
    <location>
        <begin position="1"/>
        <end position="21"/>
    </location>
</feature>